<dbReference type="AlphaFoldDB" id="A0A059EZU4"/>
<dbReference type="EMBL" id="KK365181">
    <property type="protein sequence ID" value="KCZ80435.1"/>
    <property type="molecule type" value="Genomic_DNA"/>
</dbReference>
<evidence type="ECO:0000256" key="1">
    <source>
        <dbReference type="SAM" id="MobiDB-lite"/>
    </source>
</evidence>
<reference evidence="3" key="1">
    <citation type="submission" date="2013-02" db="EMBL/GenBank/DDBJ databases">
        <authorList>
            <consortium name="The Broad Institute Genome Sequencing Platform"/>
            <person name="Cuomo C."/>
            <person name="Becnel J."/>
            <person name="Sanscrainte N."/>
            <person name="Walker B."/>
            <person name="Young S.K."/>
            <person name="Zeng Q."/>
            <person name="Gargeya S."/>
            <person name="Fitzgerald M."/>
            <person name="Haas B."/>
            <person name="Abouelleil A."/>
            <person name="Alvarado L."/>
            <person name="Arachchi H.M."/>
            <person name="Berlin A.M."/>
            <person name="Chapman S.B."/>
            <person name="Dewar J."/>
            <person name="Goldberg J."/>
            <person name="Griggs A."/>
            <person name="Gujja S."/>
            <person name="Hansen M."/>
            <person name="Howarth C."/>
            <person name="Imamovic A."/>
            <person name="Larimer J."/>
            <person name="McCowan C."/>
            <person name="Murphy C."/>
            <person name="Neiman D."/>
            <person name="Pearson M."/>
            <person name="Priest M."/>
            <person name="Roberts A."/>
            <person name="Saif S."/>
            <person name="Shea T."/>
            <person name="Sisk P."/>
            <person name="Sykes S."/>
            <person name="Wortman J."/>
            <person name="Nusbaum C."/>
            <person name="Birren B."/>
        </authorList>
    </citation>
    <scope>NUCLEOTIDE SEQUENCE [LARGE SCALE GENOMIC DNA]</scope>
    <source>
        <strain evidence="3">PRA339</strain>
    </source>
</reference>
<proteinExistence type="predicted"/>
<dbReference type="Proteomes" id="UP000030655">
    <property type="component" value="Unassembled WGS sequence"/>
</dbReference>
<gene>
    <name evidence="2" type="ORF">H312_02159</name>
</gene>
<keyword evidence="3" id="KW-1185">Reference proteome</keyword>
<dbReference type="HOGENOM" id="CLU_946552_0_0_1"/>
<dbReference type="OrthoDB" id="10336013at2759"/>
<name>A0A059EZU4_9MICR</name>
<dbReference type="VEuPathDB" id="MicrosporidiaDB:H312_02159"/>
<evidence type="ECO:0000313" key="2">
    <source>
        <dbReference type="EMBL" id="KCZ80435.1"/>
    </source>
</evidence>
<protein>
    <submittedName>
        <fullName evidence="2">Uncharacterized protein</fullName>
    </submittedName>
</protein>
<feature type="compositionally biased region" description="Low complexity" evidence="1">
    <location>
        <begin position="258"/>
        <end position="267"/>
    </location>
</feature>
<reference evidence="2 3" key="2">
    <citation type="submission" date="2014-03" db="EMBL/GenBank/DDBJ databases">
        <title>The Genome Sequence of Anncaliia algerae insect isolate PRA339.</title>
        <authorList>
            <consortium name="The Broad Institute Genome Sequencing Platform"/>
            <consortium name="The Broad Institute Genome Sequencing Center for Infectious Disease"/>
            <person name="Cuomo C."/>
            <person name="Becnel J."/>
            <person name="Sanscrainte N."/>
            <person name="Walker B."/>
            <person name="Young S.K."/>
            <person name="Zeng Q."/>
            <person name="Gargeya S."/>
            <person name="Fitzgerald M."/>
            <person name="Haas B."/>
            <person name="Abouelleil A."/>
            <person name="Alvarado L."/>
            <person name="Arachchi H.M."/>
            <person name="Berlin A.M."/>
            <person name="Chapman S.B."/>
            <person name="Dewar J."/>
            <person name="Goldberg J."/>
            <person name="Griggs A."/>
            <person name="Gujja S."/>
            <person name="Hansen M."/>
            <person name="Howarth C."/>
            <person name="Imamovic A."/>
            <person name="Larimer J."/>
            <person name="McCowan C."/>
            <person name="Murphy C."/>
            <person name="Neiman D."/>
            <person name="Pearson M."/>
            <person name="Priest M."/>
            <person name="Roberts A."/>
            <person name="Saif S."/>
            <person name="Shea T."/>
            <person name="Sisk P."/>
            <person name="Sykes S."/>
            <person name="Wortman J."/>
            <person name="Nusbaum C."/>
            <person name="Birren B."/>
        </authorList>
    </citation>
    <scope>NUCLEOTIDE SEQUENCE [LARGE SCALE GENOMIC DNA]</scope>
    <source>
        <strain evidence="2 3">PRA339</strain>
    </source>
</reference>
<evidence type="ECO:0000313" key="3">
    <source>
        <dbReference type="Proteomes" id="UP000030655"/>
    </source>
</evidence>
<sequence>MNLEHKNPEIKNVSDILYKELEKTKLSILNLKLPLIELKSYNYLENQEFLDSQSILIQRVRKLKEMQEYMKNNIYEEYLINELKALEWRVKEECDLKNIIEYFYDKIEELNKKLKKSKKYSEPIKIEIEIDTDFINYYEESEVLLLSKNFSSLKIKDAANEEVKFVTEHKLLDEKTNVQQGLKIEPKKIEETKEVEIKDNVLSSPLPKEEKIENVFSFSGKPPANSFLNSLQNQNAVPQNFFSNFNDTSSIFTSVVNSNSNQQNNQNEQEKSQFVSQGSALSKLTNKFNTKFQK</sequence>
<organism evidence="2 3">
    <name type="scientific">Anncaliia algerae PRA339</name>
    <dbReference type="NCBI Taxonomy" id="1288291"/>
    <lineage>
        <taxon>Eukaryota</taxon>
        <taxon>Fungi</taxon>
        <taxon>Fungi incertae sedis</taxon>
        <taxon>Microsporidia</taxon>
        <taxon>Tubulinosematoidea</taxon>
        <taxon>Tubulinosematidae</taxon>
        <taxon>Anncaliia</taxon>
    </lineage>
</organism>
<feature type="region of interest" description="Disordered" evidence="1">
    <location>
        <begin position="258"/>
        <end position="278"/>
    </location>
</feature>
<accession>A0A059EZU4</accession>